<proteinExistence type="predicted"/>
<evidence type="ECO:0000313" key="2">
    <source>
        <dbReference type="Proteomes" id="UP001057279"/>
    </source>
</evidence>
<dbReference type="Proteomes" id="UP001057279">
    <property type="component" value="Linkage Group LG03"/>
</dbReference>
<evidence type="ECO:0000313" key="1">
    <source>
        <dbReference type="EMBL" id="KAI4586444.1"/>
    </source>
</evidence>
<accession>A0ACB9V920</accession>
<protein>
    <submittedName>
        <fullName evidence="1">Uncharacterized protein</fullName>
    </submittedName>
</protein>
<comment type="caution">
    <text evidence="1">The sequence shown here is derived from an EMBL/GenBank/DDBJ whole genome shotgun (WGS) entry which is preliminary data.</text>
</comment>
<name>A0ACB9V920_9CETA</name>
<gene>
    <name evidence="1" type="ORF">MJG53_004231</name>
</gene>
<dbReference type="EMBL" id="CM043028">
    <property type="protein sequence ID" value="KAI4586444.1"/>
    <property type="molecule type" value="Genomic_DNA"/>
</dbReference>
<keyword evidence="2" id="KW-1185">Reference proteome</keyword>
<organism evidence="1 2">
    <name type="scientific">Ovis ammon polii x Ovis aries</name>
    <dbReference type="NCBI Taxonomy" id="2918886"/>
    <lineage>
        <taxon>Eukaryota</taxon>
        <taxon>Metazoa</taxon>
        <taxon>Chordata</taxon>
        <taxon>Craniata</taxon>
        <taxon>Vertebrata</taxon>
        <taxon>Euteleostomi</taxon>
        <taxon>Mammalia</taxon>
        <taxon>Eutheria</taxon>
        <taxon>Laurasiatheria</taxon>
        <taxon>Artiodactyla</taxon>
        <taxon>Ruminantia</taxon>
        <taxon>Pecora</taxon>
        <taxon>Bovidae</taxon>
        <taxon>Caprinae</taxon>
        <taxon>Ovis</taxon>
    </lineage>
</organism>
<sequence length="212" mass="23290">MRKITQTAGPWQRPVAYLSKRLDPVAVGWPPCLRALAATVVLVREADQLTLGQNINVKVPHAVTALKNSRGHKWLTNSRMAHYQGLLCKNLQVQLETMWTLNPTTLLPMEAEIPDHNCEEVIDKVYLSRLDLTDIPLQNPELALFTDGSSFVQDGQHKAGYAITTDETVKAEVLLQGETVPCTVPCAERGSAHAQGGGKEPTTVQESSLDKD</sequence>
<reference evidence="1" key="1">
    <citation type="submission" date="2022-03" db="EMBL/GenBank/DDBJ databases">
        <title>Genomic analyses of argali, domestic sheep and their hybrids provide insights into chromosomal evolution, heterosis and genetic basis of agronomic traits.</title>
        <authorList>
            <person name="Li M."/>
        </authorList>
    </citation>
    <scope>NUCLEOTIDE SEQUENCE</scope>
    <source>
        <strain evidence="1">F1 hybrid</strain>
    </source>
</reference>